<dbReference type="STRING" id="396323.VH98_03940"/>
<gene>
    <name evidence="2" type="ORF">P255_02603</name>
</gene>
<evidence type="ECO:0000256" key="1">
    <source>
        <dbReference type="SAM" id="SignalP"/>
    </source>
</evidence>
<comment type="caution">
    <text evidence="2">The sequence shown here is derived from an EMBL/GenBank/DDBJ whole genome shotgun (WGS) entry which is preliminary data.</text>
</comment>
<dbReference type="PATRIC" id="fig|1341683.3.peg.2575"/>
<evidence type="ECO:0008006" key="4">
    <source>
        <dbReference type="Google" id="ProtNLM"/>
    </source>
</evidence>
<evidence type="ECO:0000313" key="3">
    <source>
        <dbReference type="Proteomes" id="UP000018418"/>
    </source>
</evidence>
<feature type="signal peptide" evidence="1">
    <location>
        <begin position="1"/>
        <end position="23"/>
    </location>
</feature>
<feature type="chain" id="PRO_5004709791" description="PepSY domain-containing protein" evidence="1">
    <location>
        <begin position="24"/>
        <end position="127"/>
    </location>
</feature>
<dbReference type="InterPro" id="IPR024572">
    <property type="entry name" value="RcnB"/>
</dbReference>
<protein>
    <recommendedName>
        <fullName evidence="4">PepSY domain-containing protein</fullName>
    </recommendedName>
</protein>
<dbReference type="AlphaFoldDB" id="V2UPN9"/>
<keyword evidence="3" id="KW-1185">Reference proteome</keyword>
<keyword evidence="1" id="KW-0732">Signal</keyword>
<proteinExistence type="predicted"/>
<dbReference type="Pfam" id="PF11776">
    <property type="entry name" value="RcnB"/>
    <property type="match status" value="1"/>
</dbReference>
<evidence type="ECO:0000313" key="2">
    <source>
        <dbReference type="EMBL" id="ESK50620.1"/>
    </source>
</evidence>
<organism evidence="2 3">
    <name type="scientific">Acinetobacter brisouii CIP 110357</name>
    <dbReference type="NCBI Taxonomy" id="1341683"/>
    <lineage>
        <taxon>Bacteria</taxon>
        <taxon>Pseudomonadati</taxon>
        <taxon>Pseudomonadota</taxon>
        <taxon>Gammaproteobacteria</taxon>
        <taxon>Moraxellales</taxon>
        <taxon>Moraxellaceae</taxon>
        <taxon>Acinetobacter</taxon>
    </lineage>
</organism>
<accession>V2UPN9</accession>
<dbReference type="OrthoDB" id="6712777at2"/>
<name>V2UPN9_9GAMM</name>
<dbReference type="Proteomes" id="UP000018418">
    <property type="component" value="Unassembled WGS sequence"/>
</dbReference>
<reference evidence="2 3" key="1">
    <citation type="submission" date="2013-10" db="EMBL/GenBank/DDBJ databases">
        <title>The Genome Sequence of Acinetobacter brisouii CIP 110357.</title>
        <authorList>
            <consortium name="The Broad Institute Genomics Platform"/>
            <consortium name="The Broad Institute Genome Sequencing Center for Infectious Disease"/>
            <person name="Cerqueira G."/>
            <person name="Feldgarden M."/>
            <person name="Courvalin P."/>
            <person name="Grillot-Courvalin C."/>
            <person name="Clermont D."/>
            <person name="Rocha E."/>
            <person name="Yoon E.-J."/>
            <person name="Nemec A."/>
            <person name="Young S.K."/>
            <person name="Zeng Q."/>
            <person name="Gargeya S."/>
            <person name="Fitzgerald M."/>
            <person name="Abouelleil A."/>
            <person name="Alvarado L."/>
            <person name="Berlin A.M."/>
            <person name="Chapman S.B."/>
            <person name="Gainer-Dewar J."/>
            <person name="Goldberg J."/>
            <person name="Gnerre S."/>
            <person name="Griggs A."/>
            <person name="Gujja S."/>
            <person name="Hansen M."/>
            <person name="Howarth C."/>
            <person name="Imamovic A."/>
            <person name="Ireland A."/>
            <person name="Larimer J."/>
            <person name="McCowan C."/>
            <person name="Murphy C."/>
            <person name="Pearson M."/>
            <person name="Poon T.W."/>
            <person name="Priest M."/>
            <person name="Roberts A."/>
            <person name="Saif S."/>
            <person name="Shea T."/>
            <person name="Sykes S."/>
            <person name="Wortman J."/>
            <person name="Nusbaum C."/>
            <person name="Birren B."/>
        </authorList>
    </citation>
    <scope>NUCLEOTIDE SEQUENCE [LARGE SCALE GENOMIC DNA]</scope>
    <source>
        <strain evidence="2 3">CIP 110357</strain>
    </source>
</reference>
<dbReference type="HOGENOM" id="CLU_102089_3_0_6"/>
<dbReference type="RefSeq" id="WP_004902896.1">
    <property type="nucleotide sequence ID" value="NZ_BBTI01000005.1"/>
</dbReference>
<dbReference type="Gene3D" id="3.10.450.160">
    <property type="entry name" value="inner membrane protein cigr"/>
    <property type="match status" value="1"/>
</dbReference>
<sequence>MKQSLTAMALCLTVWLSIPVAFAGPPHGGNPGRGGGGFFDSTNEYRDAVSLQDLQERRRQREERGFERLKQLKWQTGYTMPQHYRSDRYKVDYNYYQLPRPKHGQQWYKVNNDYLLIDDDNTIIQVH</sequence>
<dbReference type="EMBL" id="AYEU01000007">
    <property type="protein sequence ID" value="ESK50620.1"/>
    <property type="molecule type" value="Genomic_DNA"/>
</dbReference>